<dbReference type="Proteomes" id="UP000235145">
    <property type="component" value="Unassembled WGS sequence"/>
</dbReference>
<keyword evidence="2" id="KW-1185">Reference proteome</keyword>
<accession>A0A9R1WAM6</accession>
<dbReference type="AlphaFoldDB" id="A0A9R1WAM6"/>
<proteinExistence type="predicted"/>
<name>A0A9R1WAM6_LACSA</name>
<evidence type="ECO:0000313" key="1">
    <source>
        <dbReference type="EMBL" id="KAJ0218918.1"/>
    </source>
</evidence>
<reference evidence="1 2" key="1">
    <citation type="journal article" date="2017" name="Nat. Commun.">
        <title>Genome assembly with in vitro proximity ligation data and whole-genome triplication in lettuce.</title>
        <authorList>
            <person name="Reyes-Chin-Wo S."/>
            <person name="Wang Z."/>
            <person name="Yang X."/>
            <person name="Kozik A."/>
            <person name="Arikit S."/>
            <person name="Song C."/>
            <person name="Xia L."/>
            <person name="Froenicke L."/>
            <person name="Lavelle D.O."/>
            <person name="Truco M.J."/>
            <person name="Xia R."/>
            <person name="Zhu S."/>
            <person name="Xu C."/>
            <person name="Xu H."/>
            <person name="Xu X."/>
            <person name="Cox K."/>
            <person name="Korf I."/>
            <person name="Meyers B.C."/>
            <person name="Michelmore R.W."/>
        </authorList>
    </citation>
    <scope>NUCLEOTIDE SEQUENCE [LARGE SCALE GENOMIC DNA]</scope>
    <source>
        <strain evidence="2">cv. Salinas</strain>
        <tissue evidence="1">Seedlings</tissue>
    </source>
</reference>
<sequence>MEILSISCMIIHKIRQEIASCQLQPGHDKWTCLLTPEGSFTVEVIRRRVDKLHNTLPVTPVKFRSKLNFSKILFGMNNVVDVVAKFSEI</sequence>
<protein>
    <submittedName>
        <fullName evidence="1">Uncharacterized protein</fullName>
    </submittedName>
</protein>
<organism evidence="1 2">
    <name type="scientific">Lactuca sativa</name>
    <name type="common">Garden lettuce</name>
    <dbReference type="NCBI Taxonomy" id="4236"/>
    <lineage>
        <taxon>Eukaryota</taxon>
        <taxon>Viridiplantae</taxon>
        <taxon>Streptophyta</taxon>
        <taxon>Embryophyta</taxon>
        <taxon>Tracheophyta</taxon>
        <taxon>Spermatophyta</taxon>
        <taxon>Magnoliopsida</taxon>
        <taxon>eudicotyledons</taxon>
        <taxon>Gunneridae</taxon>
        <taxon>Pentapetalae</taxon>
        <taxon>asterids</taxon>
        <taxon>campanulids</taxon>
        <taxon>Asterales</taxon>
        <taxon>Asteraceae</taxon>
        <taxon>Cichorioideae</taxon>
        <taxon>Cichorieae</taxon>
        <taxon>Lactucinae</taxon>
        <taxon>Lactuca</taxon>
    </lineage>
</organism>
<evidence type="ECO:0000313" key="2">
    <source>
        <dbReference type="Proteomes" id="UP000235145"/>
    </source>
</evidence>
<comment type="caution">
    <text evidence="1">The sequence shown here is derived from an EMBL/GenBank/DDBJ whole genome shotgun (WGS) entry which is preliminary data.</text>
</comment>
<gene>
    <name evidence="1" type="ORF">LSAT_V11C300131890</name>
</gene>
<dbReference type="EMBL" id="NBSK02000003">
    <property type="protein sequence ID" value="KAJ0218918.1"/>
    <property type="molecule type" value="Genomic_DNA"/>
</dbReference>